<dbReference type="PROSITE" id="PS51104">
    <property type="entry name" value="PTS_EIIC_TYPE_2"/>
    <property type="match status" value="1"/>
</dbReference>
<evidence type="ECO:0000256" key="10">
    <source>
        <dbReference type="ARBA" id="ARBA00022989"/>
    </source>
</evidence>
<feature type="compositionally biased region" description="Low complexity" evidence="12">
    <location>
        <begin position="366"/>
        <end position="389"/>
    </location>
</feature>
<feature type="transmembrane region" description="Helical" evidence="13">
    <location>
        <begin position="64"/>
        <end position="81"/>
    </location>
</feature>
<feature type="region of interest" description="Disordered" evidence="12">
    <location>
        <begin position="352"/>
        <end position="396"/>
    </location>
</feature>
<evidence type="ECO:0000256" key="7">
    <source>
        <dbReference type="ARBA" id="ARBA00022679"/>
    </source>
</evidence>
<dbReference type="Pfam" id="PF02378">
    <property type="entry name" value="PTS_EIIC"/>
    <property type="match status" value="1"/>
</dbReference>
<dbReference type="AlphaFoldDB" id="A0A6I4M5Y0"/>
<evidence type="ECO:0000256" key="13">
    <source>
        <dbReference type="SAM" id="Phobius"/>
    </source>
</evidence>
<protein>
    <submittedName>
        <fullName evidence="15">PTS mannose transporter subunit IIA</fullName>
    </submittedName>
</protein>
<dbReference type="GO" id="GO:0009401">
    <property type="term" value="P:phosphoenolpyruvate-dependent sugar phosphotransferase system"/>
    <property type="evidence" value="ECO:0007669"/>
    <property type="project" value="UniProtKB-KW"/>
</dbReference>
<keyword evidence="6" id="KW-0762">Sugar transport</keyword>
<dbReference type="RefSeq" id="WP_151591789.1">
    <property type="nucleotide sequence ID" value="NZ_WBMS02000003.1"/>
</dbReference>
<evidence type="ECO:0000256" key="2">
    <source>
        <dbReference type="ARBA" id="ARBA00004651"/>
    </source>
</evidence>
<feature type="domain" description="PTS EIIC type-2" evidence="14">
    <location>
        <begin position="21"/>
        <end position="352"/>
    </location>
</feature>
<dbReference type="GO" id="GO:0005886">
    <property type="term" value="C:plasma membrane"/>
    <property type="evidence" value="ECO:0007669"/>
    <property type="project" value="UniProtKB-SubCell"/>
</dbReference>
<dbReference type="EMBL" id="WBMS02000003">
    <property type="protein sequence ID" value="MVZ99714.1"/>
    <property type="molecule type" value="Genomic_DNA"/>
</dbReference>
<dbReference type="NCBIfam" id="TIGR00851">
    <property type="entry name" value="mtlA"/>
    <property type="match status" value="1"/>
</dbReference>
<keyword evidence="11 13" id="KW-0472">Membrane</keyword>
<evidence type="ECO:0000256" key="11">
    <source>
        <dbReference type="ARBA" id="ARBA00023136"/>
    </source>
</evidence>
<reference evidence="15" key="1">
    <citation type="submission" date="2019-12" db="EMBL/GenBank/DDBJ databases">
        <title>Actinomadura physcomitrii sp. nov., a novel actinomycete isolated from moss [Physcomitrium sphaericum (Ludw) Fuernr].</title>
        <authorList>
            <person name="Zhuang X."/>
        </authorList>
    </citation>
    <scope>NUCLEOTIDE SEQUENCE [LARGE SCALE GENOMIC DNA]</scope>
    <source>
        <strain evidence="15">LD22</strain>
    </source>
</reference>
<evidence type="ECO:0000256" key="5">
    <source>
        <dbReference type="ARBA" id="ARBA00022553"/>
    </source>
</evidence>
<dbReference type="GO" id="GO:0090563">
    <property type="term" value="F:protein-phosphocysteine-sugar phosphotransferase activity"/>
    <property type="evidence" value="ECO:0007669"/>
    <property type="project" value="TreeGrafter"/>
</dbReference>
<comment type="caution">
    <text evidence="15">The sequence shown here is derived from an EMBL/GenBank/DDBJ whole genome shotgun (WGS) entry which is preliminary data.</text>
</comment>
<dbReference type="PANTHER" id="PTHR30181">
    <property type="entry name" value="MANNITOL PERMEASE IIC COMPONENT"/>
    <property type="match status" value="1"/>
</dbReference>
<evidence type="ECO:0000313" key="15">
    <source>
        <dbReference type="EMBL" id="MVZ99714.1"/>
    </source>
</evidence>
<evidence type="ECO:0000256" key="12">
    <source>
        <dbReference type="SAM" id="MobiDB-lite"/>
    </source>
</evidence>
<proteinExistence type="predicted"/>
<keyword evidence="7" id="KW-0808">Transferase</keyword>
<evidence type="ECO:0000256" key="6">
    <source>
        <dbReference type="ARBA" id="ARBA00022597"/>
    </source>
</evidence>
<dbReference type="InterPro" id="IPR050893">
    <property type="entry name" value="Sugar_PTS"/>
</dbReference>
<evidence type="ECO:0000256" key="9">
    <source>
        <dbReference type="ARBA" id="ARBA00022692"/>
    </source>
</evidence>
<dbReference type="InterPro" id="IPR004718">
    <property type="entry name" value="PTS_IIC_mtl"/>
</dbReference>
<dbReference type="GO" id="GO:0008982">
    <property type="term" value="F:protein-N(PI)-phosphohistidine-sugar phosphotransferase activity"/>
    <property type="evidence" value="ECO:0007669"/>
    <property type="project" value="InterPro"/>
</dbReference>
<name>A0A6I4M5Y0_9ACTN</name>
<keyword evidence="16" id="KW-1185">Reference proteome</keyword>
<dbReference type="InterPro" id="IPR013014">
    <property type="entry name" value="PTS_EIIC_2"/>
</dbReference>
<evidence type="ECO:0000256" key="4">
    <source>
        <dbReference type="ARBA" id="ARBA00022475"/>
    </source>
</evidence>
<feature type="transmembrane region" description="Helical" evidence="13">
    <location>
        <begin position="141"/>
        <end position="160"/>
    </location>
</feature>
<evidence type="ECO:0000256" key="3">
    <source>
        <dbReference type="ARBA" id="ARBA00022448"/>
    </source>
</evidence>
<keyword evidence="4" id="KW-1003">Cell membrane</keyword>
<feature type="transmembrane region" description="Helical" evidence="13">
    <location>
        <begin position="278"/>
        <end position="302"/>
    </location>
</feature>
<feature type="transmembrane region" description="Helical" evidence="13">
    <location>
        <begin position="322"/>
        <end position="345"/>
    </location>
</feature>
<feature type="transmembrane region" description="Helical" evidence="13">
    <location>
        <begin position="252"/>
        <end position="271"/>
    </location>
</feature>
<keyword evidence="3" id="KW-0813">Transport</keyword>
<comment type="subcellular location">
    <subcellularLocation>
        <location evidence="2">Cell membrane</location>
        <topology evidence="2">Multi-pass membrane protein</topology>
    </subcellularLocation>
</comment>
<evidence type="ECO:0000313" key="16">
    <source>
        <dbReference type="Proteomes" id="UP000462055"/>
    </source>
</evidence>
<accession>A0A6I4M5Y0</accession>
<keyword evidence="8" id="KW-0598">Phosphotransferase system</keyword>
<keyword evidence="10 13" id="KW-1133">Transmembrane helix</keyword>
<feature type="transmembrane region" description="Helical" evidence="13">
    <location>
        <begin position="87"/>
        <end position="120"/>
    </location>
</feature>
<evidence type="ECO:0000256" key="8">
    <source>
        <dbReference type="ARBA" id="ARBA00022683"/>
    </source>
</evidence>
<dbReference type="InterPro" id="IPR003352">
    <property type="entry name" value="PTS_EIIC"/>
</dbReference>
<sequence>MAAAYTPAVSGSGLKAGVQRLGGHLAGMVMPNIGAFIAWGLVTALFIPTGWLPNKHLGELVDPTITYLLPILIGYTGGRMVHGQRGAVVGAVATMGVVVGSKIPMFLGAMIVGPLAAYLLKKVDGYIQERTRTGFEMLVDNFTAGIVGGAVAVFGVWGVGPIVRQVTKGAGNGVEWLIHHHLLPLASVLIEPAKVLFLNNAVNHGVLAPLGFAEAARDGRSILFMLESNPGPGLGVLLAYLLFGPRSLRPSVPAAIIIHFLGGIHEIYFPYILMKPRLILAAIAGGAAGIATFMATDAGLVATPSPGSIFAYVAETPKHGWIGVYLGVLVAAAVSFAVGAALLGFGRFAESEPGAETGSETGAEPGSETATGAEEPAGGAGEPAARETASPSPQEA</sequence>
<keyword evidence="9 13" id="KW-0812">Transmembrane</keyword>
<evidence type="ECO:0000259" key="14">
    <source>
        <dbReference type="PROSITE" id="PS51104"/>
    </source>
</evidence>
<gene>
    <name evidence="15" type="ORF">F8568_004855</name>
</gene>
<keyword evidence="5" id="KW-0597">Phosphoprotein</keyword>
<comment type="function">
    <text evidence="1">The phosphoenolpyruvate-dependent sugar phosphotransferase system (sugar PTS), a major carbohydrate active transport system, catalyzes the phosphorylation of incoming sugar substrates concomitantly with their translocation across the cell membrane. The enzyme II CmtAB PTS system is involved in D-mannitol transport.</text>
</comment>
<dbReference type="Proteomes" id="UP000462055">
    <property type="component" value="Unassembled WGS sequence"/>
</dbReference>
<evidence type="ECO:0000256" key="1">
    <source>
        <dbReference type="ARBA" id="ARBA00002434"/>
    </source>
</evidence>
<organism evidence="15 16">
    <name type="scientific">Actinomadura physcomitrii</name>
    <dbReference type="NCBI Taxonomy" id="2650748"/>
    <lineage>
        <taxon>Bacteria</taxon>
        <taxon>Bacillati</taxon>
        <taxon>Actinomycetota</taxon>
        <taxon>Actinomycetes</taxon>
        <taxon>Streptosporangiales</taxon>
        <taxon>Thermomonosporaceae</taxon>
        <taxon>Actinomadura</taxon>
    </lineage>
</organism>
<dbReference type="PANTHER" id="PTHR30181:SF2">
    <property type="entry name" value="PTS SYSTEM MANNITOL-SPECIFIC EIICBA COMPONENT"/>
    <property type="match status" value="1"/>
</dbReference>